<keyword evidence="2" id="KW-1185">Reference proteome</keyword>
<name>A0ACD5VJI1_AVESA</name>
<protein>
    <submittedName>
        <fullName evidence="1">Uncharacterized protein</fullName>
    </submittedName>
</protein>
<reference evidence="1" key="1">
    <citation type="submission" date="2021-05" db="EMBL/GenBank/DDBJ databases">
        <authorList>
            <person name="Scholz U."/>
            <person name="Mascher M."/>
            <person name="Fiebig A."/>
        </authorList>
    </citation>
    <scope>NUCLEOTIDE SEQUENCE [LARGE SCALE GENOMIC DNA]</scope>
</reference>
<accession>A0ACD5VJI1</accession>
<evidence type="ECO:0000313" key="1">
    <source>
        <dbReference type="EnsemblPlants" id="AVESA.00010b.r2.3CG0460760.1.CDS"/>
    </source>
</evidence>
<sequence length="263" mass="29441">MGCGSGSVPKKARRTECNPEREEEEEICKVFTVEMGTLECDICFLPFQSEIYSNGHAACANCCINMERKCPSCNESMGDFRCRAMEKVLAGMTRPCRFKKHGCRETVRYTEARNHEEDLCCYAPYRCPFEGCACRGRLLYGHIMDTHSHGSSLAKLQKCEPFCVLLNRDKKSVFLVLNGGDVPTGRSLSLIRVCPYPQEGEGIGVDVKYKLVVHGGDRTSIRLEASMPVPFVRRLDGYKAKLFLFVPDAFWGSSGSVIVTMLD</sequence>
<evidence type="ECO:0000313" key="2">
    <source>
        <dbReference type="Proteomes" id="UP001732700"/>
    </source>
</evidence>
<dbReference type="Proteomes" id="UP001732700">
    <property type="component" value="Chromosome 3C"/>
</dbReference>
<reference evidence="1" key="2">
    <citation type="submission" date="2025-09" db="UniProtKB">
        <authorList>
            <consortium name="EnsemblPlants"/>
        </authorList>
    </citation>
    <scope>IDENTIFICATION</scope>
</reference>
<dbReference type="EnsemblPlants" id="AVESA.00010b.r2.3CG0460760.1">
    <property type="protein sequence ID" value="AVESA.00010b.r2.3CG0460760.1.CDS"/>
    <property type="gene ID" value="AVESA.00010b.r2.3CG0460760"/>
</dbReference>
<organism evidence="1 2">
    <name type="scientific">Avena sativa</name>
    <name type="common">Oat</name>
    <dbReference type="NCBI Taxonomy" id="4498"/>
    <lineage>
        <taxon>Eukaryota</taxon>
        <taxon>Viridiplantae</taxon>
        <taxon>Streptophyta</taxon>
        <taxon>Embryophyta</taxon>
        <taxon>Tracheophyta</taxon>
        <taxon>Spermatophyta</taxon>
        <taxon>Magnoliopsida</taxon>
        <taxon>Liliopsida</taxon>
        <taxon>Poales</taxon>
        <taxon>Poaceae</taxon>
        <taxon>BOP clade</taxon>
        <taxon>Pooideae</taxon>
        <taxon>Poodae</taxon>
        <taxon>Poeae</taxon>
        <taxon>Poeae Chloroplast Group 1 (Aveneae type)</taxon>
        <taxon>Aveninae</taxon>
        <taxon>Avena</taxon>
    </lineage>
</organism>
<proteinExistence type="predicted"/>